<evidence type="ECO:0008006" key="3">
    <source>
        <dbReference type="Google" id="ProtNLM"/>
    </source>
</evidence>
<evidence type="ECO:0000313" key="1">
    <source>
        <dbReference type="EMBL" id="RFM27076.1"/>
    </source>
</evidence>
<proteinExistence type="predicted"/>
<organism evidence="1 2">
    <name type="scientific">Deminuibacter soli</name>
    <dbReference type="NCBI Taxonomy" id="2291815"/>
    <lineage>
        <taxon>Bacteria</taxon>
        <taxon>Pseudomonadati</taxon>
        <taxon>Bacteroidota</taxon>
        <taxon>Chitinophagia</taxon>
        <taxon>Chitinophagales</taxon>
        <taxon>Chitinophagaceae</taxon>
        <taxon>Deminuibacter</taxon>
    </lineage>
</organism>
<keyword evidence="2" id="KW-1185">Reference proteome</keyword>
<evidence type="ECO:0000313" key="2">
    <source>
        <dbReference type="Proteomes" id="UP000261284"/>
    </source>
</evidence>
<dbReference type="Proteomes" id="UP000261284">
    <property type="component" value="Unassembled WGS sequence"/>
</dbReference>
<dbReference type="EMBL" id="QTJU01000006">
    <property type="protein sequence ID" value="RFM27076.1"/>
    <property type="molecule type" value="Genomic_DNA"/>
</dbReference>
<comment type="caution">
    <text evidence="1">The sequence shown here is derived from an EMBL/GenBank/DDBJ whole genome shotgun (WGS) entry which is preliminary data.</text>
</comment>
<dbReference type="RefSeq" id="WP_116848382.1">
    <property type="nucleotide sequence ID" value="NZ_QTJU01000006.1"/>
</dbReference>
<protein>
    <recommendedName>
        <fullName evidence="3">DUF3592 domain-containing protein</fullName>
    </recommendedName>
</protein>
<dbReference type="AlphaFoldDB" id="A0A3E1NGI5"/>
<accession>A0A3E1NGI5</accession>
<reference evidence="1 2" key="1">
    <citation type="submission" date="2018-08" db="EMBL/GenBank/DDBJ databases">
        <title>Chitinophagaceae sp. K23C18032701, a novel bacterium isolated from forest soil.</title>
        <authorList>
            <person name="Wang C."/>
        </authorList>
    </citation>
    <scope>NUCLEOTIDE SEQUENCE [LARGE SCALE GENOMIC DNA]</scope>
    <source>
        <strain evidence="1 2">K23C18032701</strain>
    </source>
</reference>
<gene>
    <name evidence="1" type="ORF">DXN05_16550</name>
</gene>
<sequence>MYKLVIVLYVVCFGLYVLFSREPDYFDGEVIPAVIHFAADSAHAKPVPRATFEMIGVHYSVNADYTFRQFKEGETVHVIYENAQPEKAAIYAIWGYWIRWQELLASVVLLVVGLRGAMAITSNPDPNVKDEAEFPRRKKRKYS</sequence>
<name>A0A3E1NGI5_9BACT</name>
<dbReference type="OrthoDB" id="677566at2"/>